<accession>A0ABU7XKP9</accession>
<feature type="chain" id="PRO_5047063794" evidence="1">
    <location>
        <begin position="30"/>
        <end position="163"/>
    </location>
</feature>
<keyword evidence="4" id="KW-1185">Reference proteome</keyword>
<dbReference type="Proteomes" id="UP001350748">
    <property type="component" value="Unassembled WGS sequence"/>
</dbReference>
<name>A0ABU7XKP9_9HYPH</name>
<evidence type="ECO:0000313" key="4">
    <source>
        <dbReference type="Proteomes" id="UP001350748"/>
    </source>
</evidence>
<dbReference type="Pfam" id="PF13474">
    <property type="entry name" value="SnoaL_3"/>
    <property type="match status" value="1"/>
</dbReference>
<evidence type="ECO:0000313" key="3">
    <source>
        <dbReference type="EMBL" id="MEF3367719.1"/>
    </source>
</evidence>
<feature type="domain" description="SnoaL-like" evidence="2">
    <location>
        <begin position="37"/>
        <end position="154"/>
    </location>
</feature>
<dbReference type="SUPFAM" id="SSF54427">
    <property type="entry name" value="NTF2-like"/>
    <property type="match status" value="1"/>
</dbReference>
<keyword evidence="1" id="KW-0732">Signal</keyword>
<reference evidence="3 4" key="1">
    <citation type="submission" date="2024-02" db="EMBL/GenBank/DDBJ databases">
        <authorList>
            <person name="Grouzdev D."/>
        </authorList>
    </citation>
    <scope>NUCLEOTIDE SEQUENCE [LARGE SCALE GENOMIC DNA]</scope>
    <source>
        <strain evidence="3 4">9N</strain>
    </source>
</reference>
<dbReference type="InterPro" id="IPR032710">
    <property type="entry name" value="NTF2-like_dom_sf"/>
</dbReference>
<evidence type="ECO:0000259" key="2">
    <source>
        <dbReference type="Pfam" id="PF13474"/>
    </source>
</evidence>
<gene>
    <name evidence="3" type="ORF">V3H18_14375</name>
</gene>
<dbReference type="EMBL" id="JAZHYN010000054">
    <property type="protein sequence ID" value="MEF3367719.1"/>
    <property type="molecule type" value="Genomic_DNA"/>
</dbReference>
<organism evidence="3 4">
    <name type="scientific">Methylocystis borbori</name>
    <dbReference type="NCBI Taxonomy" id="3118750"/>
    <lineage>
        <taxon>Bacteria</taxon>
        <taxon>Pseudomonadati</taxon>
        <taxon>Pseudomonadota</taxon>
        <taxon>Alphaproteobacteria</taxon>
        <taxon>Hyphomicrobiales</taxon>
        <taxon>Methylocystaceae</taxon>
        <taxon>Methylocystis</taxon>
    </lineage>
</organism>
<sequence>MTQTRSVGRLAIVMAVAAAGILSSRAVEAADAADLAAANSAFYAALNNLFVGDVAPMREVWSHADDVSYMGPSGRFEIGWADVSKEWDLQAALKLGGHVEPIETHAVVGDVLAVVNNYEQGENTNAMGKTERVRLRATNVYRLEQGKWKMIGHHTDLLPYLTK</sequence>
<dbReference type="InterPro" id="IPR037401">
    <property type="entry name" value="SnoaL-like"/>
</dbReference>
<dbReference type="Gene3D" id="3.10.450.50">
    <property type="match status" value="1"/>
</dbReference>
<evidence type="ECO:0000256" key="1">
    <source>
        <dbReference type="SAM" id="SignalP"/>
    </source>
</evidence>
<feature type="signal peptide" evidence="1">
    <location>
        <begin position="1"/>
        <end position="29"/>
    </location>
</feature>
<protein>
    <submittedName>
        <fullName evidence="3">Nuclear transport factor 2 family protein</fullName>
    </submittedName>
</protein>
<comment type="caution">
    <text evidence="3">The sequence shown here is derived from an EMBL/GenBank/DDBJ whole genome shotgun (WGS) entry which is preliminary data.</text>
</comment>
<proteinExistence type="predicted"/>
<dbReference type="RefSeq" id="WP_332082760.1">
    <property type="nucleotide sequence ID" value="NZ_JAZHYN010000054.1"/>
</dbReference>